<dbReference type="GO" id="GO:0006396">
    <property type="term" value="P:RNA processing"/>
    <property type="evidence" value="ECO:0007669"/>
    <property type="project" value="InterPro"/>
</dbReference>
<evidence type="ECO:0000256" key="1">
    <source>
        <dbReference type="ARBA" id="ARBA00022801"/>
    </source>
</evidence>
<dbReference type="Proteomes" id="UP000000305">
    <property type="component" value="Unassembled WGS sequence"/>
</dbReference>
<keyword evidence="1" id="KW-0378">Hydrolase</keyword>
<accession>E9H8V1</accession>
<evidence type="ECO:0000259" key="2">
    <source>
        <dbReference type="PROSITE" id="PS50142"/>
    </source>
</evidence>
<dbReference type="PhylomeDB" id="E9H8V1"/>
<dbReference type="Gene3D" id="1.10.1520.10">
    <property type="entry name" value="Ribonuclease III domain"/>
    <property type="match status" value="1"/>
</dbReference>
<dbReference type="AlphaFoldDB" id="E9H8V1"/>
<gene>
    <name evidence="3" type="ORF">DAPPUDRAFT_111332</name>
</gene>
<evidence type="ECO:0000313" key="4">
    <source>
        <dbReference type="Proteomes" id="UP000000305"/>
    </source>
</evidence>
<dbReference type="GO" id="GO:0004525">
    <property type="term" value="F:ribonuclease III activity"/>
    <property type="evidence" value="ECO:0007669"/>
    <property type="project" value="InterPro"/>
</dbReference>
<feature type="domain" description="RNase III" evidence="2">
    <location>
        <begin position="35"/>
        <end position="134"/>
    </location>
</feature>
<dbReference type="PROSITE" id="PS50142">
    <property type="entry name" value="RNASE_3_2"/>
    <property type="match status" value="1"/>
</dbReference>
<dbReference type="InParanoid" id="E9H8V1"/>
<dbReference type="SUPFAM" id="SSF69065">
    <property type="entry name" value="RNase III domain-like"/>
    <property type="match status" value="1"/>
</dbReference>
<reference evidence="3 4" key="1">
    <citation type="journal article" date="2011" name="Science">
        <title>The ecoresponsive genome of Daphnia pulex.</title>
        <authorList>
            <person name="Colbourne J.K."/>
            <person name="Pfrender M.E."/>
            <person name="Gilbert D."/>
            <person name="Thomas W.K."/>
            <person name="Tucker A."/>
            <person name="Oakley T.H."/>
            <person name="Tokishita S."/>
            <person name="Aerts A."/>
            <person name="Arnold G.J."/>
            <person name="Basu M.K."/>
            <person name="Bauer D.J."/>
            <person name="Caceres C.E."/>
            <person name="Carmel L."/>
            <person name="Casola C."/>
            <person name="Choi J.H."/>
            <person name="Detter J.C."/>
            <person name="Dong Q."/>
            <person name="Dusheyko S."/>
            <person name="Eads B.D."/>
            <person name="Frohlich T."/>
            <person name="Geiler-Samerotte K.A."/>
            <person name="Gerlach D."/>
            <person name="Hatcher P."/>
            <person name="Jogdeo S."/>
            <person name="Krijgsveld J."/>
            <person name="Kriventseva E.V."/>
            <person name="Kultz D."/>
            <person name="Laforsch C."/>
            <person name="Lindquist E."/>
            <person name="Lopez J."/>
            <person name="Manak J.R."/>
            <person name="Muller J."/>
            <person name="Pangilinan J."/>
            <person name="Patwardhan R.P."/>
            <person name="Pitluck S."/>
            <person name="Pritham E.J."/>
            <person name="Rechtsteiner A."/>
            <person name="Rho M."/>
            <person name="Rogozin I.B."/>
            <person name="Sakarya O."/>
            <person name="Salamov A."/>
            <person name="Schaack S."/>
            <person name="Shapiro H."/>
            <person name="Shiga Y."/>
            <person name="Skalitzky C."/>
            <person name="Smith Z."/>
            <person name="Souvorov A."/>
            <person name="Sung W."/>
            <person name="Tang Z."/>
            <person name="Tsuchiya D."/>
            <person name="Tu H."/>
            <person name="Vos H."/>
            <person name="Wang M."/>
            <person name="Wolf Y.I."/>
            <person name="Yamagata H."/>
            <person name="Yamada T."/>
            <person name="Ye Y."/>
            <person name="Shaw J.R."/>
            <person name="Andrews J."/>
            <person name="Crease T.J."/>
            <person name="Tang H."/>
            <person name="Lucas S.M."/>
            <person name="Robertson H.M."/>
            <person name="Bork P."/>
            <person name="Koonin E.V."/>
            <person name="Zdobnov E.M."/>
            <person name="Grigoriev I.V."/>
            <person name="Lynch M."/>
            <person name="Boore J.L."/>
        </authorList>
    </citation>
    <scope>NUCLEOTIDE SEQUENCE [LARGE SCALE GENOMIC DNA]</scope>
</reference>
<dbReference type="STRING" id="6669.E9H8V1"/>
<dbReference type="CDD" id="cd00593">
    <property type="entry name" value="RIBOc"/>
    <property type="match status" value="1"/>
</dbReference>
<proteinExistence type="predicted"/>
<evidence type="ECO:0000313" key="3">
    <source>
        <dbReference type="EMBL" id="EFX71784.1"/>
    </source>
</evidence>
<dbReference type="PANTHER" id="PTHR14950">
    <property type="entry name" value="DICER-RELATED"/>
    <property type="match status" value="1"/>
</dbReference>
<dbReference type="HOGENOM" id="CLU_1898358_0_0_1"/>
<dbReference type="eggNOG" id="KOG0701">
    <property type="taxonomic scope" value="Eukaryota"/>
</dbReference>
<keyword evidence="4" id="KW-1185">Reference proteome</keyword>
<dbReference type="KEGG" id="dpx:DAPPUDRAFT_111332"/>
<name>E9H8V1_DAPPU</name>
<dbReference type="PANTHER" id="PTHR14950:SF37">
    <property type="entry name" value="ENDORIBONUCLEASE DICER"/>
    <property type="match status" value="1"/>
</dbReference>
<dbReference type="InterPro" id="IPR000999">
    <property type="entry name" value="RNase_III_dom"/>
</dbReference>
<organism evidence="3 4">
    <name type="scientific">Daphnia pulex</name>
    <name type="common">Water flea</name>
    <dbReference type="NCBI Taxonomy" id="6669"/>
    <lineage>
        <taxon>Eukaryota</taxon>
        <taxon>Metazoa</taxon>
        <taxon>Ecdysozoa</taxon>
        <taxon>Arthropoda</taxon>
        <taxon>Crustacea</taxon>
        <taxon>Branchiopoda</taxon>
        <taxon>Diplostraca</taxon>
        <taxon>Cladocera</taxon>
        <taxon>Anomopoda</taxon>
        <taxon>Daphniidae</taxon>
        <taxon>Daphnia</taxon>
    </lineage>
</organism>
<dbReference type="OrthoDB" id="416741at2759"/>
<dbReference type="Pfam" id="PF00636">
    <property type="entry name" value="Ribonuclease_3"/>
    <property type="match status" value="1"/>
</dbReference>
<dbReference type="InterPro" id="IPR036389">
    <property type="entry name" value="RNase_III_sf"/>
</dbReference>
<sequence>MSGVEIAPPSAVPLLDPEILATAVENPLPETDAALVVLEKILGYEFQNKDNLKLALTHTTSNPIKCPSKDSDRLETLGDKFLGAMIMVKYYKTYPTYGAGELANLTSMITCNGTFAVLAVKMGLHGHLNQNMNP</sequence>
<protein>
    <recommendedName>
        <fullName evidence="2">RNase III domain-containing protein</fullName>
    </recommendedName>
</protein>
<dbReference type="EMBL" id="GL732606">
    <property type="protein sequence ID" value="EFX71784.1"/>
    <property type="molecule type" value="Genomic_DNA"/>
</dbReference>